<accession>A0ABR0ENV2</accession>
<evidence type="ECO:0000256" key="2">
    <source>
        <dbReference type="ARBA" id="ARBA00008999"/>
    </source>
</evidence>
<comment type="caution">
    <text evidence="8">The sequence shown here is derived from an EMBL/GenBank/DDBJ whole genome shotgun (WGS) entry which is preliminary data.</text>
</comment>
<name>A0ABR0ENV2_ZASCE</name>
<dbReference type="EC" id="5.4.99.25" evidence="3"/>
<feature type="compositionally biased region" description="Basic and acidic residues" evidence="6">
    <location>
        <begin position="263"/>
        <end position="292"/>
    </location>
</feature>
<organism evidence="8 9">
    <name type="scientific">Zasmidium cellare</name>
    <name type="common">Wine cellar mold</name>
    <name type="synonym">Racodium cellare</name>
    <dbReference type="NCBI Taxonomy" id="395010"/>
    <lineage>
        <taxon>Eukaryota</taxon>
        <taxon>Fungi</taxon>
        <taxon>Dikarya</taxon>
        <taxon>Ascomycota</taxon>
        <taxon>Pezizomycotina</taxon>
        <taxon>Dothideomycetes</taxon>
        <taxon>Dothideomycetidae</taxon>
        <taxon>Mycosphaerellales</taxon>
        <taxon>Mycosphaerellaceae</taxon>
        <taxon>Zasmidium</taxon>
    </lineage>
</organism>
<keyword evidence="4" id="KW-0819">tRNA processing</keyword>
<dbReference type="SUPFAM" id="SSF55120">
    <property type="entry name" value="Pseudouridine synthase"/>
    <property type="match status" value="1"/>
</dbReference>
<feature type="region of interest" description="Disordered" evidence="6">
    <location>
        <begin position="226"/>
        <end position="315"/>
    </location>
</feature>
<dbReference type="Gene3D" id="3.30.2350.10">
    <property type="entry name" value="Pseudouridine synthase"/>
    <property type="match status" value="1"/>
</dbReference>
<dbReference type="Proteomes" id="UP001305779">
    <property type="component" value="Unassembled WGS sequence"/>
</dbReference>
<protein>
    <recommendedName>
        <fullName evidence="3">tRNA pseudouridine(55) synthase</fullName>
        <ecNumber evidence="3">5.4.99.25</ecNumber>
    </recommendedName>
</protein>
<feature type="compositionally biased region" description="Basic and acidic residues" evidence="6">
    <location>
        <begin position="46"/>
        <end position="55"/>
    </location>
</feature>
<evidence type="ECO:0000256" key="6">
    <source>
        <dbReference type="SAM" id="MobiDB-lite"/>
    </source>
</evidence>
<sequence length="401" mass="44773">MSSGPVLEGVLAIHKPAAISSAQVIRDVQKHFNPSKLFEPWLAREQEKRDAEGHNQKRKRKWRGRRETSVKMGHGGTLDPMATGVLILGLGSGTKQLGHFTTECTKTYETVVLFGAATDTYDTEGKIVGRKPYDHITMPMVEEALAKFMGKGMQKPPIFSALRVQGKRLYEYAREGKEVPVEIQERPVEVHELEMTEWMEGGSHKYHWPQREAEQEEKKFAEKALHLDPSETEAPKVDEEATAGAKRKRDEGEDDAQAPEEESSSKRPKAEENIPTEEHDEKSKIDDAKVDEDSSVSKQDDAAADPEEEQPPCPAPACRIRMKVTSGFYVRSLCQDLGAAVGSLGMMTELVRTQQGAFELGSNVLSYEDLRQGEDVWGPKVKSLLEDWNGKQKQKADDEAA</sequence>
<evidence type="ECO:0000256" key="4">
    <source>
        <dbReference type="ARBA" id="ARBA00022694"/>
    </source>
</evidence>
<evidence type="ECO:0000256" key="1">
    <source>
        <dbReference type="ARBA" id="ARBA00001166"/>
    </source>
</evidence>
<feature type="compositionally biased region" description="Acidic residues" evidence="6">
    <location>
        <begin position="252"/>
        <end position="262"/>
    </location>
</feature>
<evidence type="ECO:0000259" key="7">
    <source>
        <dbReference type="Pfam" id="PF01509"/>
    </source>
</evidence>
<dbReference type="EMBL" id="JAXOVC010000004">
    <property type="protein sequence ID" value="KAK4503165.1"/>
    <property type="molecule type" value="Genomic_DNA"/>
</dbReference>
<evidence type="ECO:0000313" key="9">
    <source>
        <dbReference type="Proteomes" id="UP001305779"/>
    </source>
</evidence>
<evidence type="ECO:0000256" key="3">
    <source>
        <dbReference type="ARBA" id="ARBA00012787"/>
    </source>
</evidence>
<keyword evidence="9" id="KW-1185">Reference proteome</keyword>
<proteinExistence type="inferred from homology"/>
<reference evidence="8 9" key="1">
    <citation type="journal article" date="2023" name="G3 (Bethesda)">
        <title>A chromosome-level genome assembly of Zasmidium syzygii isolated from banana leaves.</title>
        <authorList>
            <person name="van Westerhoven A.C."/>
            <person name="Mehrabi R."/>
            <person name="Talebi R."/>
            <person name="Steentjes M.B.F."/>
            <person name="Corcolon B."/>
            <person name="Chong P.A."/>
            <person name="Kema G.H.J."/>
            <person name="Seidl M.F."/>
        </authorList>
    </citation>
    <scope>NUCLEOTIDE SEQUENCE [LARGE SCALE GENOMIC DNA]</scope>
    <source>
        <strain evidence="8 9">P124</strain>
    </source>
</reference>
<dbReference type="InterPro" id="IPR014780">
    <property type="entry name" value="tRNA_psdUridine_synth_TruB"/>
</dbReference>
<comment type="similarity">
    <text evidence="2">Belongs to the pseudouridine synthase TruB family.</text>
</comment>
<dbReference type="Pfam" id="PF01509">
    <property type="entry name" value="TruB_N"/>
    <property type="match status" value="1"/>
</dbReference>
<dbReference type="InterPro" id="IPR002501">
    <property type="entry name" value="PsdUridine_synth_N"/>
</dbReference>
<feature type="compositionally biased region" description="Basic and acidic residues" evidence="6">
    <location>
        <begin position="226"/>
        <end position="239"/>
    </location>
</feature>
<feature type="domain" description="Pseudouridine synthase II N-terminal" evidence="7">
    <location>
        <begin position="70"/>
        <end position="199"/>
    </location>
</feature>
<gene>
    <name evidence="8" type="ORF">PRZ48_006593</name>
</gene>
<comment type="catalytic activity">
    <reaction evidence="1">
        <text>a uridine in mRNA = a pseudouridine in mRNA</text>
        <dbReference type="Rhea" id="RHEA:56644"/>
        <dbReference type="Rhea" id="RHEA-COMP:14658"/>
        <dbReference type="Rhea" id="RHEA-COMP:14659"/>
        <dbReference type="ChEBI" id="CHEBI:65314"/>
        <dbReference type="ChEBI" id="CHEBI:65315"/>
    </reaction>
</comment>
<evidence type="ECO:0000256" key="5">
    <source>
        <dbReference type="ARBA" id="ARBA00023235"/>
    </source>
</evidence>
<dbReference type="PANTHER" id="PTHR13767:SF2">
    <property type="entry name" value="PSEUDOURIDYLATE SYNTHASE TRUB1"/>
    <property type="match status" value="1"/>
</dbReference>
<feature type="region of interest" description="Disordered" evidence="6">
    <location>
        <begin position="46"/>
        <end position="75"/>
    </location>
</feature>
<dbReference type="PANTHER" id="PTHR13767">
    <property type="entry name" value="TRNA-PSEUDOURIDINE SYNTHASE"/>
    <property type="match status" value="1"/>
</dbReference>
<dbReference type="InterPro" id="IPR020103">
    <property type="entry name" value="PsdUridine_synth_cat_dom_sf"/>
</dbReference>
<dbReference type="HAMAP" id="MF_01080">
    <property type="entry name" value="TruB_bact"/>
    <property type="match status" value="1"/>
</dbReference>
<keyword evidence="5" id="KW-0413">Isomerase</keyword>
<evidence type="ECO:0000313" key="8">
    <source>
        <dbReference type="EMBL" id="KAK4503165.1"/>
    </source>
</evidence>